<dbReference type="InParanoid" id="A0A6J0RGX0"/>
<evidence type="ECO:0000313" key="3">
    <source>
        <dbReference type="RefSeq" id="XP_019845586.2"/>
    </source>
</evidence>
<dbReference type="PANTHER" id="PTHR12242">
    <property type="entry name" value="OS02G0130600 PROTEIN-RELATED"/>
    <property type="match status" value="1"/>
</dbReference>
<dbReference type="RefSeq" id="XP_019845586.2">
    <property type="nucleotide sequence ID" value="XM_019990027.3"/>
</dbReference>
<accession>A0A6J0RGX0</accession>
<name>A0A6J0RGX0_BACDO</name>
<evidence type="ECO:0000313" key="2">
    <source>
        <dbReference type="Proteomes" id="UP001652620"/>
    </source>
</evidence>
<feature type="transmembrane region" description="Helical" evidence="1">
    <location>
        <begin position="50"/>
        <end position="73"/>
    </location>
</feature>
<dbReference type="PANTHER" id="PTHR12242:SF46">
    <property type="entry name" value="IP08657P-RELATED"/>
    <property type="match status" value="1"/>
</dbReference>
<dbReference type="InterPro" id="IPR049352">
    <property type="entry name" value="Rost"/>
</dbReference>
<feature type="transmembrane region" description="Helical" evidence="1">
    <location>
        <begin position="153"/>
        <end position="175"/>
    </location>
</feature>
<evidence type="ECO:0000256" key="1">
    <source>
        <dbReference type="SAM" id="Phobius"/>
    </source>
</evidence>
<keyword evidence="1" id="KW-1133">Transmembrane helix</keyword>
<feature type="transmembrane region" description="Helical" evidence="1">
    <location>
        <begin position="79"/>
        <end position="105"/>
    </location>
</feature>
<dbReference type="KEGG" id="bdr:105225687"/>
<dbReference type="GeneID" id="105225687"/>
<feature type="transmembrane region" description="Helical" evidence="1">
    <location>
        <begin position="225"/>
        <end position="247"/>
    </location>
</feature>
<feature type="transmembrane region" description="Helical" evidence="1">
    <location>
        <begin position="117"/>
        <end position="141"/>
    </location>
</feature>
<sequence>MFDSAQKWRTNFCHPLAKEFQLKKFSLKHQPIDDFAKSQWQKGSRSLCWLIYRWLLAAFFTAVVCDTMINLFYAGKWFIYLTAWGFFLCMLTSLYGAIIVSIYYWRPHDFAAHPIVFKIYWVSYWTTLVLATVITLVYWSLLYPYDKSGISLTYNLLGHASNSILMVLDHMLVAFPTRILHFVYPIGLGVIYAIFSLIYYFAGGVDTHGDHYIYTILDWAEPETAVITIIICFALLSIMSFLLFGLYKLRCFIYRKINKSVLVLQV</sequence>
<reference evidence="2" key="1">
    <citation type="submission" date="2025-05" db="UniProtKB">
        <authorList>
            <consortium name="RefSeq"/>
        </authorList>
    </citation>
    <scope>NUCLEOTIDE SEQUENCE [LARGE SCALE GENOMIC DNA]</scope>
</reference>
<organism evidence="2 3">
    <name type="scientific">Bactrocera dorsalis</name>
    <name type="common">Oriental fruit fly</name>
    <name type="synonym">Dacus dorsalis</name>
    <dbReference type="NCBI Taxonomy" id="27457"/>
    <lineage>
        <taxon>Eukaryota</taxon>
        <taxon>Metazoa</taxon>
        <taxon>Ecdysozoa</taxon>
        <taxon>Arthropoda</taxon>
        <taxon>Hexapoda</taxon>
        <taxon>Insecta</taxon>
        <taxon>Pterygota</taxon>
        <taxon>Neoptera</taxon>
        <taxon>Endopterygota</taxon>
        <taxon>Diptera</taxon>
        <taxon>Brachycera</taxon>
        <taxon>Muscomorpha</taxon>
        <taxon>Tephritoidea</taxon>
        <taxon>Tephritidae</taxon>
        <taxon>Bactrocera</taxon>
        <taxon>Bactrocera</taxon>
    </lineage>
</organism>
<reference evidence="3" key="2">
    <citation type="submission" date="2025-08" db="UniProtKB">
        <authorList>
            <consortium name="RefSeq"/>
        </authorList>
    </citation>
    <scope>IDENTIFICATION</scope>
    <source>
        <tissue evidence="3">Adult</tissue>
    </source>
</reference>
<dbReference type="Pfam" id="PF21534">
    <property type="entry name" value="Rost"/>
    <property type="match status" value="1"/>
</dbReference>
<gene>
    <name evidence="3" type="primary">LOC105225687</name>
</gene>
<dbReference type="OrthoDB" id="419711at2759"/>
<protein>
    <submittedName>
        <fullName evidence="3">Protein rolling stone-like</fullName>
    </submittedName>
</protein>
<dbReference type="GO" id="GO:0016020">
    <property type="term" value="C:membrane"/>
    <property type="evidence" value="ECO:0007669"/>
    <property type="project" value="TreeGrafter"/>
</dbReference>
<dbReference type="Proteomes" id="UP001652620">
    <property type="component" value="Chromosome 1"/>
</dbReference>
<keyword evidence="1" id="KW-0472">Membrane</keyword>
<feature type="transmembrane region" description="Helical" evidence="1">
    <location>
        <begin position="182"/>
        <end position="202"/>
    </location>
</feature>
<proteinExistence type="predicted"/>
<keyword evidence="2" id="KW-1185">Reference proteome</keyword>
<keyword evidence="1" id="KW-0812">Transmembrane</keyword>
<dbReference type="AlphaFoldDB" id="A0A6J0RGX0"/>